<evidence type="ECO:0000256" key="3">
    <source>
        <dbReference type="ARBA" id="ARBA00022723"/>
    </source>
</evidence>
<name>A0A8S3ZRM9_9EUPU</name>
<dbReference type="InterPro" id="IPR000917">
    <property type="entry name" value="Sulfatase_N"/>
</dbReference>
<dbReference type="Proteomes" id="UP000678393">
    <property type="component" value="Unassembled WGS sequence"/>
</dbReference>
<gene>
    <name evidence="9" type="ORF">CUNI_LOCUS17685</name>
</gene>
<dbReference type="PROSITE" id="PS00149">
    <property type="entry name" value="SULFATASE_2"/>
    <property type="match status" value="1"/>
</dbReference>
<keyword evidence="5" id="KW-0106">Calcium</keyword>
<dbReference type="Gene3D" id="3.30.1120.10">
    <property type="match status" value="1"/>
</dbReference>
<evidence type="ECO:0000256" key="7">
    <source>
        <dbReference type="SAM" id="MobiDB-lite"/>
    </source>
</evidence>
<reference evidence="9" key="1">
    <citation type="submission" date="2021-04" db="EMBL/GenBank/DDBJ databases">
        <authorList>
            <consortium name="Molecular Ecology Group"/>
        </authorList>
    </citation>
    <scope>NUCLEOTIDE SEQUENCE</scope>
</reference>
<evidence type="ECO:0000259" key="8">
    <source>
        <dbReference type="Pfam" id="PF00884"/>
    </source>
</evidence>
<dbReference type="SUPFAM" id="SSF53649">
    <property type="entry name" value="Alkaline phosphatase-like"/>
    <property type="match status" value="1"/>
</dbReference>
<evidence type="ECO:0000256" key="5">
    <source>
        <dbReference type="ARBA" id="ARBA00022837"/>
    </source>
</evidence>
<dbReference type="PANTHER" id="PTHR10342:SF274">
    <property type="entry name" value="ARYLSULFATASE B"/>
    <property type="match status" value="1"/>
</dbReference>
<feature type="region of interest" description="Disordered" evidence="7">
    <location>
        <begin position="418"/>
        <end position="440"/>
    </location>
</feature>
<keyword evidence="6" id="KW-0325">Glycoprotein</keyword>
<organism evidence="9 10">
    <name type="scientific">Candidula unifasciata</name>
    <dbReference type="NCBI Taxonomy" id="100452"/>
    <lineage>
        <taxon>Eukaryota</taxon>
        <taxon>Metazoa</taxon>
        <taxon>Spiralia</taxon>
        <taxon>Lophotrochozoa</taxon>
        <taxon>Mollusca</taxon>
        <taxon>Gastropoda</taxon>
        <taxon>Heterobranchia</taxon>
        <taxon>Euthyneura</taxon>
        <taxon>Panpulmonata</taxon>
        <taxon>Eupulmonata</taxon>
        <taxon>Stylommatophora</taxon>
        <taxon>Helicina</taxon>
        <taxon>Helicoidea</taxon>
        <taxon>Geomitridae</taxon>
        <taxon>Candidula</taxon>
    </lineage>
</organism>
<dbReference type="OrthoDB" id="103349at2759"/>
<sequence length="440" mass="49868">LSASGVRLENYYVQPICTPTRSQLLSGRYQIHTGLQHGIITNCQPNALPNDSPTLPDKLKESGYATHMVGKWHLGFYKKEYLPWNRGFDTYFGYLNAAEDYFNHRVPWKTVRYLDLRDNNGPVRNESGHYSADLFTNKAIDVVRSHNTSKPLFLYLAYQSVHAPLEVPEKYVRKYRNITDRNRRVYAGMVSALDEGVANLTQALKDRGLWDNTVFIFSTDNGGQVYSGGNNYPLRGWKASLWEGGFHGVGFVCGGALKRSGAVSQELIHVSDWFPTLVRLADGNLNGTRPLDGFDQWDTISTEAPSPREILLHNIDILHPKKGQPLYTNTWDTRVRAALRVGDYKLITGDPGNGNWVPPPDGHLYFLPENKDPDDKNVWLFNITADPNEHNDLSKEKPLEVLRMLQILVQFNNTAVPPRYPPPDPRCDPALHGDVWGPWE</sequence>
<dbReference type="Pfam" id="PF00884">
    <property type="entry name" value="Sulfatase"/>
    <property type="match status" value="1"/>
</dbReference>
<dbReference type="PANTHER" id="PTHR10342">
    <property type="entry name" value="ARYLSULFATASE"/>
    <property type="match status" value="1"/>
</dbReference>
<dbReference type="InterPro" id="IPR024607">
    <property type="entry name" value="Sulfatase_CS"/>
</dbReference>
<feature type="domain" description="Sulfatase N-terminal" evidence="8">
    <location>
        <begin position="2"/>
        <end position="282"/>
    </location>
</feature>
<comment type="caution">
    <text evidence="9">The sequence shown here is derived from an EMBL/GenBank/DDBJ whole genome shotgun (WGS) entry which is preliminary data.</text>
</comment>
<feature type="non-terminal residue" evidence="9">
    <location>
        <position position="440"/>
    </location>
</feature>
<evidence type="ECO:0000256" key="4">
    <source>
        <dbReference type="ARBA" id="ARBA00022801"/>
    </source>
</evidence>
<dbReference type="InterPro" id="IPR047115">
    <property type="entry name" value="ARSB"/>
</dbReference>
<proteinExistence type="inferred from homology"/>
<comment type="cofactor">
    <cofactor evidence="1">
        <name>Ca(2+)</name>
        <dbReference type="ChEBI" id="CHEBI:29108"/>
    </cofactor>
</comment>
<dbReference type="GO" id="GO:0008484">
    <property type="term" value="F:sulfuric ester hydrolase activity"/>
    <property type="evidence" value="ECO:0007669"/>
    <property type="project" value="InterPro"/>
</dbReference>
<evidence type="ECO:0000313" key="9">
    <source>
        <dbReference type="EMBL" id="CAG5132127.1"/>
    </source>
</evidence>
<dbReference type="InterPro" id="IPR017850">
    <property type="entry name" value="Alkaline_phosphatase_core_sf"/>
</dbReference>
<dbReference type="CDD" id="cd16029">
    <property type="entry name" value="4-S"/>
    <property type="match status" value="1"/>
</dbReference>
<evidence type="ECO:0000313" key="10">
    <source>
        <dbReference type="Proteomes" id="UP000678393"/>
    </source>
</evidence>
<dbReference type="EMBL" id="CAJHNH020005112">
    <property type="protein sequence ID" value="CAG5132127.1"/>
    <property type="molecule type" value="Genomic_DNA"/>
</dbReference>
<comment type="similarity">
    <text evidence="2">Belongs to the sulfatase family.</text>
</comment>
<dbReference type="Gene3D" id="3.40.720.10">
    <property type="entry name" value="Alkaline Phosphatase, subunit A"/>
    <property type="match status" value="1"/>
</dbReference>
<dbReference type="GO" id="GO:0046872">
    <property type="term" value="F:metal ion binding"/>
    <property type="evidence" value="ECO:0007669"/>
    <property type="project" value="UniProtKB-KW"/>
</dbReference>
<keyword evidence="3" id="KW-0479">Metal-binding</keyword>
<dbReference type="AlphaFoldDB" id="A0A8S3ZRM9"/>
<evidence type="ECO:0000256" key="1">
    <source>
        <dbReference type="ARBA" id="ARBA00001913"/>
    </source>
</evidence>
<evidence type="ECO:0000256" key="6">
    <source>
        <dbReference type="ARBA" id="ARBA00023180"/>
    </source>
</evidence>
<evidence type="ECO:0000256" key="2">
    <source>
        <dbReference type="ARBA" id="ARBA00008779"/>
    </source>
</evidence>
<protein>
    <recommendedName>
        <fullName evidence="8">Sulfatase N-terminal domain-containing protein</fullName>
    </recommendedName>
</protein>
<keyword evidence="4" id="KW-0378">Hydrolase</keyword>
<keyword evidence="10" id="KW-1185">Reference proteome</keyword>
<accession>A0A8S3ZRM9</accession>